<proteinExistence type="predicted"/>
<name>A0A917CJC1_9BACL</name>
<sequence>MFSARERGTLWIYREPAEREKDSGWRLFAGDEDQEYLSNPQNTRLMKCMTQWTVTPVYWGLLKEK</sequence>
<gene>
    <name evidence="2" type="ORF">GCM10010912_36890</name>
</gene>
<organism evidence="2 3">
    <name type="scientific">Paenibacillus albidus</name>
    <dbReference type="NCBI Taxonomy" id="2041023"/>
    <lineage>
        <taxon>Bacteria</taxon>
        <taxon>Bacillati</taxon>
        <taxon>Bacillota</taxon>
        <taxon>Bacilli</taxon>
        <taxon>Bacillales</taxon>
        <taxon>Paenibacillaceae</taxon>
        <taxon>Paenibacillus</taxon>
    </lineage>
</organism>
<feature type="domain" description="Immunity protein Imm33" evidence="1">
    <location>
        <begin position="8"/>
        <end position="50"/>
    </location>
</feature>
<dbReference type="Proteomes" id="UP000637643">
    <property type="component" value="Unassembled WGS sequence"/>
</dbReference>
<evidence type="ECO:0000259" key="1">
    <source>
        <dbReference type="Pfam" id="PF09951"/>
    </source>
</evidence>
<evidence type="ECO:0000313" key="3">
    <source>
        <dbReference type="Proteomes" id="UP000637643"/>
    </source>
</evidence>
<dbReference type="InterPro" id="IPR018689">
    <property type="entry name" value="Imm33_dom"/>
</dbReference>
<comment type="caution">
    <text evidence="2">The sequence shown here is derived from an EMBL/GenBank/DDBJ whole genome shotgun (WGS) entry which is preliminary data.</text>
</comment>
<reference evidence="2" key="2">
    <citation type="submission" date="2020-09" db="EMBL/GenBank/DDBJ databases">
        <authorList>
            <person name="Sun Q."/>
            <person name="Zhou Y."/>
        </authorList>
    </citation>
    <scope>NUCLEOTIDE SEQUENCE</scope>
    <source>
        <strain evidence="2">CGMCC 1.16134</strain>
    </source>
</reference>
<dbReference type="EMBL" id="BMKR01000015">
    <property type="protein sequence ID" value="GGF88257.1"/>
    <property type="molecule type" value="Genomic_DNA"/>
</dbReference>
<dbReference type="RefSeq" id="WP_189027426.1">
    <property type="nucleotide sequence ID" value="NZ_BMKR01000015.1"/>
</dbReference>
<accession>A0A917CJC1</accession>
<keyword evidence="3" id="KW-1185">Reference proteome</keyword>
<reference evidence="2" key="1">
    <citation type="journal article" date="2014" name="Int. J. Syst. Evol. Microbiol.">
        <title>Complete genome sequence of Corynebacterium casei LMG S-19264T (=DSM 44701T), isolated from a smear-ripened cheese.</title>
        <authorList>
            <consortium name="US DOE Joint Genome Institute (JGI-PGF)"/>
            <person name="Walter F."/>
            <person name="Albersmeier A."/>
            <person name="Kalinowski J."/>
            <person name="Ruckert C."/>
        </authorList>
    </citation>
    <scope>NUCLEOTIDE SEQUENCE</scope>
    <source>
        <strain evidence="2">CGMCC 1.16134</strain>
    </source>
</reference>
<dbReference type="Pfam" id="PF09951">
    <property type="entry name" value="Imm33"/>
    <property type="match status" value="1"/>
</dbReference>
<dbReference type="AlphaFoldDB" id="A0A917CJC1"/>
<evidence type="ECO:0000313" key="2">
    <source>
        <dbReference type="EMBL" id="GGF88257.1"/>
    </source>
</evidence>
<protein>
    <recommendedName>
        <fullName evidence="1">Immunity protein Imm33 domain-containing protein</fullName>
    </recommendedName>
</protein>